<dbReference type="EMBL" id="GAMC01021562">
    <property type="protein sequence ID" value="JAB84993.1"/>
    <property type="molecule type" value="mRNA"/>
</dbReference>
<dbReference type="InterPro" id="IPR011011">
    <property type="entry name" value="Znf_FYVE_PHD"/>
</dbReference>
<feature type="region of interest" description="Disordered" evidence="1">
    <location>
        <begin position="108"/>
        <end position="140"/>
    </location>
</feature>
<dbReference type="OrthoDB" id="8064697at2759"/>
<dbReference type="AlphaFoldDB" id="W8AJX5"/>
<protein>
    <submittedName>
        <fullName evidence="4">Putative RNA-directed DNA polymerase from transposon BS</fullName>
    </submittedName>
</protein>
<feature type="chain" id="PRO_5004905609" evidence="2">
    <location>
        <begin position="25"/>
        <end position="461"/>
    </location>
</feature>
<dbReference type="PANTHER" id="PTHR33273:SF4">
    <property type="entry name" value="ENDONUCLEASE_EXONUCLEASE_PHOSPHATASE DOMAIN-CONTAINING PROTEIN"/>
    <property type="match status" value="1"/>
</dbReference>
<dbReference type="InterPro" id="IPR005135">
    <property type="entry name" value="Endo/exonuclease/phosphatase"/>
</dbReference>
<dbReference type="SUPFAM" id="SSF57903">
    <property type="entry name" value="FYVE/PHD zinc finger"/>
    <property type="match status" value="1"/>
</dbReference>
<dbReference type="SUPFAM" id="SSF56219">
    <property type="entry name" value="DNase I-like"/>
    <property type="match status" value="1"/>
</dbReference>
<proteinExistence type="evidence at transcript level"/>
<reference evidence="4" key="2">
    <citation type="journal article" date="2014" name="BMC Genomics">
        <title>A genomic perspective to assessing quality of mass-reared SIT flies used in Mediterranean fruit fly (Ceratitis capitata) eradication in California.</title>
        <authorList>
            <person name="Calla B."/>
            <person name="Hall B."/>
            <person name="Hou S."/>
            <person name="Geib S.M."/>
        </authorList>
    </citation>
    <scope>NUCLEOTIDE SEQUENCE</scope>
</reference>
<reference evidence="4" key="1">
    <citation type="submission" date="2013-07" db="EMBL/GenBank/DDBJ databases">
        <authorList>
            <person name="Geib S."/>
        </authorList>
    </citation>
    <scope>NUCLEOTIDE SEQUENCE</scope>
</reference>
<evidence type="ECO:0000313" key="4">
    <source>
        <dbReference type="EMBL" id="JAB84993.1"/>
    </source>
</evidence>
<dbReference type="Gene3D" id="3.30.40.10">
    <property type="entry name" value="Zinc/RING finger domain, C3HC4 (zinc finger)"/>
    <property type="match status" value="1"/>
</dbReference>
<dbReference type="InterPro" id="IPR013083">
    <property type="entry name" value="Znf_RING/FYVE/PHD"/>
</dbReference>
<keyword evidence="4" id="KW-0808">Transferase</keyword>
<evidence type="ECO:0000256" key="2">
    <source>
        <dbReference type="SAM" id="SignalP"/>
    </source>
</evidence>
<accession>W8AJX5</accession>
<feature type="domain" description="Endonuclease/exonuclease/phosphatase" evidence="3">
    <location>
        <begin position="346"/>
        <end position="453"/>
    </location>
</feature>
<sequence>MSPTEQHLAAGLLQILLIRAGVETNPGPTDYFCCVCQRRLHHSSTSVRCTQCNGWSHLKTCSGLKTHREWTTSYVAPCCQRPTAPSASTAVPSAHIPTLGNLQTSTVLRSSPQHDSPQPPPPSPPTTSSSSSSRARALQQIPGPRTVCSVCQTIVRRNVTSVRCNFCSGWCHFRTCSGLRTTREWSDAYVAPCCRSLPPHISTNPPPINTNVRNQLSRVVQQQHTSSTHHSLTPRITNVPPRQTRLLQFNCNGLQGKIDEIVDYMSREHLSIAAIQETKLTARSDLLNRAGYNIIRKDRERDHGGGLAFILHNTVQYRLIDGDIDRRDTTLECQGIAIRSGDVELEIFNIYIPPVTSCPAGYTPDIGALLRGENRLVLGDFNAHHDLWHSSLSNDRRGMELAEQIDDSTFCTMNDNTPTRVMGNCQSSPDITIASAGLINSIVWRPILTLASDLLPIQISI</sequence>
<dbReference type="PANTHER" id="PTHR33273">
    <property type="entry name" value="DOMAIN-CONTAINING PROTEIN, PUTATIVE-RELATED"/>
    <property type="match status" value="1"/>
</dbReference>
<keyword evidence="4" id="KW-0695">RNA-directed DNA polymerase</keyword>
<name>W8AJX5_CERCA</name>
<dbReference type="Gene3D" id="3.60.10.10">
    <property type="entry name" value="Endonuclease/exonuclease/phosphatase"/>
    <property type="match status" value="1"/>
</dbReference>
<dbReference type="Pfam" id="PF14529">
    <property type="entry name" value="Exo_endo_phos_2"/>
    <property type="match status" value="1"/>
</dbReference>
<keyword evidence="2" id="KW-0732">Signal</keyword>
<gene>
    <name evidence="4" type="primary">RTBS</name>
</gene>
<organism evidence="4">
    <name type="scientific">Ceratitis capitata</name>
    <name type="common">Mediterranean fruit fly</name>
    <name type="synonym">Tephritis capitata</name>
    <dbReference type="NCBI Taxonomy" id="7213"/>
    <lineage>
        <taxon>Eukaryota</taxon>
        <taxon>Metazoa</taxon>
        <taxon>Ecdysozoa</taxon>
        <taxon>Arthropoda</taxon>
        <taxon>Hexapoda</taxon>
        <taxon>Insecta</taxon>
        <taxon>Pterygota</taxon>
        <taxon>Neoptera</taxon>
        <taxon>Endopterygota</taxon>
        <taxon>Diptera</taxon>
        <taxon>Brachycera</taxon>
        <taxon>Muscomorpha</taxon>
        <taxon>Tephritoidea</taxon>
        <taxon>Tephritidae</taxon>
        <taxon>Ceratitis</taxon>
        <taxon>Ceratitis</taxon>
    </lineage>
</organism>
<evidence type="ECO:0000259" key="3">
    <source>
        <dbReference type="Pfam" id="PF14529"/>
    </source>
</evidence>
<dbReference type="GO" id="GO:0003964">
    <property type="term" value="F:RNA-directed DNA polymerase activity"/>
    <property type="evidence" value="ECO:0007669"/>
    <property type="project" value="UniProtKB-KW"/>
</dbReference>
<feature type="signal peptide" evidence="2">
    <location>
        <begin position="1"/>
        <end position="24"/>
    </location>
</feature>
<dbReference type="InterPro" id="IPR036691">
    <property type="entry name" value="Endo/exonu/phosph_ase_sf"/>
</dbReference>
<evidence type="ECO:0000256" key="1">
    <source>
        <dbReference type="SAM" id="MobiDB-lite"/>
    </source>
</evidence>
<feature type="non-terminal residue" evidence="4">
    <location>
        <position position="461"/>
    </location>
</feature>
<keyword evidence="4" id="KW-0548">Nucleotidyltransferase</keyword>